<dbReference type="Proteomes" id="UP000262371">
    <property type="component" value="Unassembled WGS sequence"/>
</dbReference>
<reference evidence="2 3" key="1">
    <citation type="submission" date="2018-08" db="EMBL/GenBank/DDBJ databases">
        <title>Komagataeibacter sp. AV 382.</title>
        <authorList>
            <person name="Skraban J."/>
            <person name="Trcek J."/>
        </authorList>
    </citation>
    <scope>NUCLEOTIDE SEQUENCE [LARGE SCALE GENOMIC DNA]</scope>
    <source>
        <strain evidence="2 3">AV 382</strain>
    </source>
</reference>
<dbReference type="OrthoDB" id="4174719at2"/>
<evidence type="ECO:0000313" key="2">
    <source>
        <dbReference type="EMBL" id="RFD20967.1"/>
    </source>
</evidence>
<name>A0A371Z3A4_9PROT</name>
<feature type="region of interest" description="Disordered" evidence="1">
    <location>
        <begin position="287"/>
        <end position="314"/>
    </location>
</feature>
<evidence type="ECO:0000313" key="3">
    <source>
        <dbReference type="Proteomes" id="UP000262371"/>
    </source>
</evidence>
<accession>A0A371Z3A4</accession>
<gene>
    <name evidence="2" type="ORF">DY926_03355</name>
</gene>
<protein>
    <submittedName>
        <fullName evidence="2">Uncharacterized protein</fullName>
    </submittedName>
</protein>
<comment type="caution">
    <text evidence="2">The sequence shown here is derived from an EMBL/GenBank/DDBJ whole genome shotgun (WGS) entry which is preliminary data.</text>
</comment>
<dbReference type="RefSeq" id="WP_116702073.1">
    <property type="nucleotide sequence ID" value="NZ_QUWV01000027.1"/>
</dbReference>
<keyword evidence="3" id="KW-1185">Reference proteome</keyword>
<dbReference type="AlphaFoldDB" id="A0A371Z3A4"/>
<sequence length="314" mass="33258">MTTITSNISWSGSWSRLLADPTAYDTPTTSSDAESSSISTIAASDDGDTVVLSQEAQQAVNMDSGHDDGGLDAVSAIYTAAATVINSASSSDEEKIAAFGAAYTLSSLSNIQTIGPAQYDVSSYGYKFEMLEGKFFDDIKNSSLMNTFLNTPMYNIPGNASDSQKALADILYDSGGISAYGTNSLSINLQETTTQATDGSTTTSYSFSYKHGAEVQADTQVDNGGLIDPMSAFSDGKTPTQKEPDFAQGYVGSFVDVSIKYIKKNSIGFEDARAKLDQEIVDELFGSSNSKGKITSSDSNEQTQKENDTNSINA</sequence>
<dbReference type="EMBL" id="QUWV01000027">
    <property type="protein sequence ID" value="RFD20967.1"/>
    <property type="molecule type" value="Genomic_DNA"/>
</dbReference>
<organism evidence="2 3">
    <name type="scientific">Komagataeibacter melaceti</name>
    <dbReference type="NCBI Taxonomy" id="2766577"/>
    <lineage>
        <taxon>Bacteria</taxon>
        <taxon>Pseudomonadati</taxon>
        <taxon>Pseudomonadota</taxon>
        <taxon>Alphaproteobacteria</taxon>
        <taxon>Acetobacterales</taxon>
        <taxon>Acetobacteraceae</taxon>
        <taxon>Komagataeibacter</taxon>
    </lineage>
</organism>
<evidence type="ECO:0000256" key="1">
    <source>
        <dbReference type="SAM" id="MobiDB-lite"/>
    </source>
</evidence>
<feature type="compositionally biased region" description="Polar residues" evidence="1">
    <location>
        <begin position="287"/>
        <end position="302"/>
    </location>
</feature>
<proteinExistence type="predicted"/>